<dbReference type="HOGENOM" id="CLU_031104_1_0_10"/>
<sequence length="484" mass="55659">MRLINLPEPLLEFGNNNTSICPKDGIRRFGPYDIHQQDRPEKVVVGVIGKSDSVDIVLTWLEEGKSIIDAKPSKQPKLFPSFMGFQKQNGFCSQLVYEEEYVRRINNTEFDEVYKVGSEDEVIESAVELYVRKIKWLSENKKPSVILCVVPESFVQHFNPNTALEADEEQSADEAGEGDDDERASNKMEYNFRRMLKARAMKHHIPIQIIRDRINNPSGEMQDKASIAWNLFTALYYKAAGTPWSLIRPPASVVCYAGISFYQSRDRVSMQTSIAQIFNELGKGVILRGEDPIHVKKSDPVPHLTAEQAYRLMNRALAEYRESLHLAPQRLVVHKTSNFTDAEQAGIIEAARESRIDALDMVTIQRGTTFRLFRDQRYPPVRGTLLSFDEKNHLLYSRGSVPYFETYPGMYIPNPLQIRLFRHDVSPELICNEILGLTKMNWNNTQFDRRLPITIECARKVGDILKYLPEGDDSDMELRYSFYM</sequence>
<dbReference type="KEGG" id="fae:FAES_pFAES01069"/>
<evidence type="ECO:0000256" key="2">
    <source>
        <dbReference type="ARBA" id="ARBA00035032"/>
    </source>
</evidence>
<dbReference type="CDD" id="cd04659">
    <property type="entry name" value="Piwi_piwi-like_ProArk"/>
    <property type="match status" value="1"/>
</dbReference>
<dbReference type="EMBL" id="HE796684">
    <property type="protein sequence ID" value="CCH03563.1"/>
    <property type="molecule type" value="Genomic_DNA"/>
</dbReference>
<dbReference type="Proteomes" id="UP000011058">
    <property type="component" value="Plasmid pFAES01"/>
</dbReference>
<dbReference type="OrthoDB" id="530017at2"/>
<dbReference type="InterPro" id="IPR036397">
    <property type="entry name" value="RNaseH_sf"/>
</dbReference>
<accession>I0KHG0</accession>
<feature type="compositionally biased region" description="Acidic residues" evidence="3">
    <location>
        <begin position="165"/>
        <end position="182"/>
    </location>
</feature>
<evidence type="ECO:0000256" key="3">
    <source>
        <dbReference type="SAM" id="MobiDB-lite"/>
    </source>
</evidence>
<dbReference type="InterPro" id="IPR003165">
    <property type="entry name" value="Piwi"/>
</dbReference>
<dbReference type="Gene3D" id="3.40.50.2300">
    <property type="match status" value="1"/>
</dbReference>
<keyword evidence="6" id="KW-1185">Reference proteome</keyword>
<dbReference type="RefSeq" id="WP_015056743.1">
    <property type="nucleotide sequence ID" value="NC_019012.1"/>
</dbReference>
<feature type="region of interest" description="Disordered" evidence="3">
    <location>
        <begin position="165"/>
        <end position="184"/>
    </location>
</feature>
<name>I0KHG0_9BACT</name>
<dbReference type="InterPro" id="IPR012337">
    <property type="entry name" value="RNaseH-like_sf"/>
</dbReference>
<evidence type="ECO:0000313" key="6">
    <source>
        <dbReference type="Proteomes" id="UP000011058"/>
    </source>
</evidence>
<evidence type="ECO:0000256" key="1">
    <source>
        <dbReference type="ARBA" id="ARBA00035012"/>
    </source>
</evidence>
<evidence type="ECO:0000259" key="4">
    <source>
        <dbReference type="SMART" id="SM00950"/>
    </source>
</evidence>
<gene>
    <name evidence="5" type="ORF">FAES_pFAES01069</name>
</gene>
<reference evidence="5 6" key="1">
    <citation type="journal article" date="2012" name="J. Bacteriol.">
        <title>Genome Sequence of Fibrella aestuarina BUZ 2T, a Filamentous Marine Bacterium.</title>
        <authorList>
            <person name="Filippini M."/>
            <person name="Qi W."/>
            <person name="Blom J."/>
            <person name="Goesmann A."/>
            <person name="Smits T.H."/>
            <person name="Bagheri H.C."/>
        </authorList>
    </citation>
    <scope>NUCLEOTIDE SEQUENCE [LARGE SCALE GENOMIC DNA]</scope>
    <source>
        <strain evidence="6">BUZ 2T</strain>
        <plasmid evidence="5 6">pFAES01</plasmid>
    </source>
</reference>
<dbReference type="SMART" id="SM00950">
    <property type="entry name" value="Piwi"/>
    <property type="match status" value="1"/>
</dbReference>
<dbReference type="GO" id="GO:0003676">
    <property type="term" value="F:nucleic acid binding"/>
    <property type="evidence" value="ECO:0007669"/>
    <property type="project" value="InterPro"/>
</dbReference>
<evidence type="ECO:0000313" key="5">
    <source>
        <dbReference type="EMBL" id="CCH03563.1"/>
    </source>
</evidence>
<proteinExistence type="inferred from homology"/>
<dbReference type="PATRIC" id="fig|1166018.3.peg.5681"/>
<feature type="domain" description="Piwi" evidence="4">
    <location>
        <begin position="145"/>
        <end position="470"/>
    </location>
</feature>
<geneLocation type="plasmid" evidence="5 6">
    <name>pFAES01</name>
</geneLocation>
<keyword evidence="5" id="KW-0614">Plasmid</keyword>
<comment type="similarity">
    <text evidence="1">Belongs to the argonaute family. Long pAgo subfamily.</text>
</comment>
<dbReference type="AlphaFoldDB" id="I0KHG0"/>
<dbReference type="eggNOG" id="COG1431">
    <property type="taxonomic scope" value="Bacteria"/>
</dbReference>
<organism evidence="5 6">
    <name type="scientific">Fibrella aestuarina BUZ 2</name>
    <dbReference type="NCBI Taxonomy" id="1166018"/>
    <lineage>
        <taxon>Bacteria</taxon>
        <taxon>Pseudomonadati</taxon>
        <taxon>Bacteroidota</taxon>
        <taxon>Cytophagia</taxon>
        <taxon>Cytophagales</taxon>
        <taxon>Spirosomataceae</taxon>
        <taxon>Fibrella</taxon>
    </lineage>
</organism>
<dbReference type="SUPFAM" id="SSF53098">
    <property type="entry name" value="Ribonuclease H-like"/>
    <property type="match status" value="1"/>
</dbReference>
<protein>
    <recommendedName>
        <fullName evidence="2">Protein argonaute</fullName>
    </recommendedName>
</protein>
<dbReference type="Gene3D" id="3.30.420.10">
    <property type="entry name" value="Ribonuclease H-like superfamily/Ribonuclease H"/>
    <property type="match status" value="1"/>
</dbReference>